<feature type="compositionally biased region" description="Basic and acidic residues" evidence="1">
    <location>
        <begin position="208"/>
        <end position="218"/>
    </location>
</feature>
<dbReference type="InterPro" id="IPR038141">
    <property type="entry name" value="YutD-like_sf"/>
</dbReference>
<protein>
    <recommendedName>
        <fullName evidence="4">Transcriptional regulator</fullName>
    </recommendedName>
</protein>
<comment type="caution">
    <text evidence="2">The sequence shown here is derived from an EMBL/GenBank/DDBJ whole genome shotgun (WGS) entry which is preliminary data.</text>
</comment>
<dbReference type="PIRSF" id="PIRSF012565">
    <property type="entry name" value="DUF1027"/>
    <property type="match status" value="1"/>
</dbReference>
<dbReference type="Proteomes" id="UP001429357">
    <property type="component" value="Unassembled WGS sequence"/>
</dbReference>
<evidence type="ECO:0000313" key="2">
    <source>
        <dbReference type="EMBL" id="MEO1781341.1"/>
    </source>
</evidence>
<evidence type="ECO:0000313" key="3">
    <source>
        <dbReference type="Proteomes" id="UP001429357"/>
    </source>
</evidence>
<evidence type="ECO:0008006" key="4">
    <source>
        <dbReference type="Google" id="ProtNLM"/>
    </source>
</evidence>
<name>A0ABV0F3W1_9ENTE</name>
<reference evidence="3" key="1">
    <citation type="submission" date="2016-06" db="EMBL/GenBank/DDBJ databases">
        <title>Four novel species of enterococci isolated from chicken manure.</title>
        <authorList>
            <person name="Van Tyne D."/>
        </authorList>
    </citation>
    <scope>NUCLEOTIDE SEQUENCE [LARGE SCALE GENOMIC DNA]</scope>
    <source>
        <strain evidence="3">JM9A</strain>
    </source>
</reference>
<proteinExistence type="predicted"/>
<dbReference type="EMBL" id="MAEI02000001">
    <property type="protein sequence ID" value="MEO1781341.1"/>
    <property type="molecule type" value="Genomic_DNA"/>
</dbReference>
<feature type="compositionally biased region" description="Polar residues" evidence="1">
    <location>
        <begin position="170"/>
        <end position="189"/>
    </location>
</feature>
<feature type="compositionally biased region" description="Basic and acidic residues" evidence="1">
    <location>
        <begin position="7"/>
        <end position="20"/>
    </location>
</feature>
<dbReference type="Pfam" id="PF06265">
    <property type="entry name" value="YutD-like"/>
    <property type="match status" value="1"/>
</dbReference>
<evidence type="ECO:0000256" key="1">
    <source>
        <dbReference type="SAM" id="MobiDB-lite"/>
    </source>
</evidence>
<feature type="compositionally biased region" description="Low complexity" evidence="1">
    <location>
        <begin position="193"/>
        <end position="207"/>
    </location>
</feature>
<dbReference type="InterPro" id="IPR009370">
    <property type="entry name" value="YutD-like"/>
</dbReference>
<sequence length="293" mass="33427">MTNNKANSDEKTTSEVKNKQTDTPTIADELAQVLEEVTQDETPATLPKGEPVTLLNETDLMVGEREYKLVANHREGFNAEKLGERFSDVLARYDYIVGDWGYEQLRLKGFFEADDRKALPEQRIDTLEDYLYEFCNFGCAYFVIKRIGGKREKTSNRRRRKKGSREESYQENAAGSPRSNEANTSSTSKKPGATRNNRGNQRGNQKRTGNDNRSDSRSNNRGNSQNKTSDSRNKRQSPATGQAFIEERREKLNQKRRPVIKNRQEKPATPTKPSQPAHKSGKKGGYTIRKRED</sequence>
<dbReference type="Gene3D" id="3.50.4.20">
    <property type="match status" value="1"/>
</dbReference>
<gene>
    <name evidence="2" type="ORF">BAU18_000920</name>
</gene>
<reference evidence="2 3" key="2">
    <citation type="submission" date="2024-02" db="EMBL/GenBank/DDBJ databases">
        <title>The Genome Sequence of Enterococcus diestrammenae JM9A.</title>
        <authorList>
            <person name="Earl A."/>
            <person name="Manson A."/>
            <person name="Gilmore M."/>
            <person name="Sanders J."/>
            <person name="Shea T."/>
            <person name="Howe W."/>
            <person name="Livny J."/>
            <person name="Cuomo C."/>
            <person name="Neafsey D."/>
            <person name="Birren B."/>
        </authorList>
    </citation>
    <scope>NUCLEOTIDE SEQUENCE [LARGE SCALE GENOMIC DNA]</scope>
    <source>
        <strain evidence="2 3">JM9A</strain>
    </source>
</reference>
<keyword evidence="3" id="KW-1185">Reference proteome</keyword>
<feature type="region of interest" description="Disordered" evidence="1">
    <location>
        <begin position="1"/>
        <end position="25"/>
    </location>
</feature>
<accession>A0ABV0F3W1</accession>
<feature type="region of interest" description="Disordered" evidence="1">
    <location>
        <begin position="152"/>
        <end position="293"/>
    </location>
</feature>
<organism evidence="2 3">
    <name type="scientific">Enterococcus diestrammenae</name>
    <dbReference type="NCBI Taxonomy" id="1155073"/>
    <lineage>
        <taxon>Bacteria</taxon>
        <taxon>Bacillati</taxon>
        <taxon>Bacillota</taxon>
        <taxon>Bacilli</taxon>
        <taxon>Lactobacillales</taxon>
        <taxon>Enterococcaceae</taxon>
        <taxon>Enterococcus</taxon>
    </lineage>
</organism>